<dbReference type="EMBL" id="KV442060">
    <property type="protein sequence ID" value="OAQ27135.1"/>
    <property type="molecule type" value="Genomic_DNA"/>
</dbReference>
<sequence length="62" mass="7299">MVSSSSVIGKRNALITDQKKRVIRRQAQAAFNKAVSSKQTREKQQEQQDTLVQLYYTRYIYF</sequence>
<reference evidence="1 2" key="1">
    <citation type="submission" date="2016-05" db="EMBL/GenBank/DDBJ databases">
        <title>Genome sequencing reveals origins of a unique bacterial endosymbiosis in the earliest lineages of terrestrial Fungi.</title>
        <authorList>
            <consortium name="DOE Joint Genome Institute"/>
            <person name="Uehling J."/>
            <person name="Gryganskyi A."/>
            <person name="Hameed K."/>
            <person name="Tschaplinski T."/>
            <person name="Misztal P."/>
            <person name="Wu S."/>
            <person name="Desiro A."/>
            <person name="Vande Pol N."/>
            <person name="Du Z.-Y."/>
            <person name="Zienkiewicz A."/>
            <person name="Zienkiewicz K."/>
            <person name="Morin E."/>
            <person name="Tisserant E."/>
            <person name="Splivallo R."/>
            <person name="Hainaut M."/>
            <person name="Henrissat B."/>
            <person name="Ohm R."/>
            <person name="Kuo A."/>
            <person name="Yan J."/>
            <person name="Lipzen A."/>
            <person name="Nolan M."/>
            <person name="Labutti K."/>
            <person name="Barry K."/>
            <person name="Goldstein A."/>
            <person name="Labbe J."/>
            <person name="Schadt C."/>
            <person name="Tuskan G."/>
            <person name="Grigoriev I."/>
            <person name="Martin F."/>
            <person name="Vilgalys R."/>
            <person name="Bonito G."/>
        </authorList>
    </citation>
    <scope>NUCLEOTIDE SEQUENCE [LARGE SCALE GENOMIC DNA]</scope>
    <source>
        <strain evidence="1 2">AG-77</strain>
    </source>
</reference>
<accession>A0A197JPP8</accession>
<organism evidence="1 2">
    <name type="scientific">Linnemannia elongata AG-77</name>
    <dbReference type="NCBI Taxonomy" id="1314771"/>
    <lineage>
        <taxon>Eukaryota</taxon>
        <taxon>Fungi</taxon>
        <taxon>Fungi incertae sedis</taxon>
        <taxon>Mucoromycota</taxon>
        <taxon>Mortierellomycotina</taxon>
        <taxon>Mortierellomycetes</taxon>
        <taxon>Mortierellales</taxon>
        <taxon>Mortierellaceae</taxon>
        <taxon>Linnemannia</taxon>
    </lineage>
</organism>
<dbReference type="AlphaFoldDB" id="A0A197JPP8"/>
<protein>
    <submittedName>
        <fullName evidence="1">Uncharacterized protein</fullName>
    </submittedName>
</protein>
<gene>
    <name evidence="1" type="ORF">K457DRAFT_139898</name>
</gene>
<evidence type="ECO:0000313" key="1">
    <source>
        <dbReference type="EMBL" id="OAQ27135.1"/>
    </source>
</evidence>
<dbReference type="Proteomes" id="UP000078512">
    <property type="component" value="Unassembled WGS sequence"/>
</dbReference>
<evidence type="ECO:0000313" key="2">
    <source>
        <dbReference type="Proteomes" id="UP000078512"/>
    </source>
</evidence>
<name>A0A197JPP8_9FUNG</name>
<proteinExistence type="predicted"/>
<keyword evidence="2" id="KW-1185">Reference proteome</keyword>